<dbReference type="AlphaFoldDB" id="E6PWK1"/>
<dbReference type="Gene3D" id="3.30.70.100">
    <property type="match status" value="1"/>
</dbReference>
<dbReference type="GO" id="GO:0016020">
    <property type="term" value="C:membrane"/>
    <property type="evidence" value="ECO:0007669"/>
    <property type="project" value="InterPro"/>
</dbReference>
<proteinExistence type="predicted"/>
<protein>
    <recommendedName>
        <fullName evidence="2">Mechanosensitive ion channel MscS C-terminal domain-containing protein</fullName>
    </recommendedName>
</protein>
<reference evidence="3" key="1">
    <citation type="submission" date="2009-10" db="EMBL/GenBank/DDBJ databases">
        <title>Diversity of trophic interactions inside an arsenic-rich microbial ecosystem.</title>
        <authorList>
            <person name="Bertin P.N."/>
            <person name="Heinrich-Salmeron A."/>
            <person name="Pelletier E."/>
            <person name="Goulhen-Chollet F."/>
            <person name="Arsene-Ploetze F."/>
            <person name="Gallien S."/>
            <person name="Calteau A."/>
            <person name="Vallenet D."/>
            <person name="Casiot C."/>
            <person name="Chane-Woon-Ming B."/>
            <person name="Giloteaux L."/>
            <person name="Barakat M."/>
            <person name="Bonnefoy V."/>
            <person name="Bruneel O."/>
            <person name="Chandler M."/>
            <person name="Cleiss J."/>
            <person name="Duran R."/>
            <person name="Elbaz-Poulichet F."/>
            <person name="Fonknechten N."/>
            <person name="Lauga B."/>
            <person name="Mornico D."/>
            <person name="Ortet P."/>
            <person name="Schaeffer C."/>
            <person name="Siguier P."/>
            <person name="Alexander Thil Smith A."/>
            <person name="Van Dorsselaer A."/>
            <person name="Weissenbach J."/>
            <person name="Medigue C."/>
            <person name="Le Paslier D."/>
        </authorList>
    </citation>
    <scope>NUCLEOTIDE SEQUENCE</scope>
</reference>
<keyword evidence="1" id="KW-0472">Membrane</keyword>
<dbReference type="InterPro" id="IPR049278">
    <property type="entry name" value="MS_channel_C"/>
</dbReference>
<evidence type="ECO:0000259" key="2">
    <source>
        <dbReference type="Pfam" id="PF21082"/>
    </source>
</evidence>
<feature type="domain" description="Mechanosensitive ion channel MscS C-terminal" evidence="2">
    <location>
        <begin position="53"/>
        <end position="138"/>
    </location>
</feature>
<keyword evidence="1" id="KW-1133">Transmembrane helix</keyword>
<evidence type="ECO:0000256" key="1">
    <source>
        <dbReference type="SAM" id="Phobius"/>
    </source>
</evidence>
<dbReference type="EMBL" id="CABM01000072">
    <property type="protein sequence ID" value="CBH99308.1"/>
    <property type="molecule type" value="Genomic_DNA"/>
</dbReference>
<dbReference type="SUPFAM" id="SSF82689">
    <property type="entry name" value="Mechanosensitive channel protein MscS (YggB), C-terminal domain"/>
    <property type="match status" value="1"/>
</dbReference>
<comment type="caution">
    <text evidence="3">The sequence shown here is derived from an EMBL/GenBank/DDBJ whole genome shotgun (WGS) entry which is preliminary data.</text>
</comment>
<feature type="transmembrane region" description="Helical" evidence="1">
    <location>
        <begin position="15"/>
        <end position="34"/>
    </location>
</feature>
<evidence type="ECO:0000313" key="3">
    <source>
        <dbReference type="EMBL" id="CBH99308.1"/>
    </source>
</evidence>
<gene>
    <name evidence="3" type="ORF">CARN2_1743</name>
</gene>
<name>E6PWK1_9ZZZZ</name>
<dbReference type="Pfam" id="PF21082">
    <property type="entry name" value="MS_channel_3rd"/>
    <property type="match status" value="1"/>
</dbReference>
<accession>E6PWK1</accession>
<keyword evidence="1" id="KW-0812">Transmembrane</keyword>
<organism evidence="3">
    <name type="scientific">mine drainage metagenome</name>
    <dbReference type="NCBI Taxonomy" id="410659"/>
    <lineage>
        <taxon>unclassified sequences</taxon>
        <taxon>metagenomes</taxon>
        <taxon>ecological metagenomes</taxon>
    </lineage>
</organism>
<sequence length="172" mass="19528">MPAWLLITIDHNTPLAWLIALGGMLLAMLLTRAVKPLLVARLRNDKFMQQRRIVFAFGLTYDTPADTLERIPALVKSLIDEHEQARFDRAHFKDFGDSSLNFEVAYWMKSADYTAYMDTQQAINLGLTRFCAKLGVEFAFPIRTVQLQLSEPLAVAVQDRRVTSPRAVRDAS</sequence>
<dbReference type="InterPro" id="IPR011066">
    <property type="entry name" value="MscS_channel_C_sf"/>
</dbReference>